<evidence type="ECO:0000313" key="2">
    <source>
        <dbReference type="EMBL" id="MCA6063413.1"/>
    </source>
</evidence>
<organism evidence="2 3">
    <name type="scientific">Thalassolituus marinus</name>
    <dbReference type="NCBI Taxonomy" id="671053"/>
    <lineage>
        <taxon>Bacteria</taxon>
        <taxon>Pseudomonadati</taxon>
        <taxon>Pseudomonadota</taxon>
        <taxon>Gammaproteobacteria</taxon>
        <taxon>Oceanospirillales</taxon>
        <taxon>Oceanospirillaceae</taxon>
        <taxon>Thalassolituus</taxon>
    </lineage>
</organism>
<keyword evidence="1" id="KW-0732">Signal</keyword>
<accession>A0ABS7ZQG8</accession>
<proteinExistence type="predicted"/>
<dbReference type="Gene3D" id="3.90.226.10">
    <property type="entry name" value="2-enoyl-CoA Hydratase, Chain A, domain 1"/>
    <property type="match status" value="1"/>
</dbReference>
<reference evidence="2 3" key="1">
    <citation type="submission" date="2020-12" db="EMBL/GenBank/DDBJ databases">
        <title>Novel Thalassolituus-related marine hydrocarbonoclastic bacteria mediated algae-derived hydrocarbons mineralization in twilight zone of the northern South China Sea.</title>
        <authorList>
            <person name="Dong C."/>
        </authorList>
    </citation>
    <scope>NUCLEOTIDE SEQUENCE [LARGE SCALE GENOMIC DNA]</scope>
    <source>
        <strain evidence="2 3">IMCC1826</strain>
    </source>
</reference>
<name>A0ABS7ZQG8_9GAMM</name>
<dbReference type="RefSeq" id="WP_225673404.1">
    <property type="nucleotide sequence ID" value="NZ_JAEDAH010000039.1"/>
</dbReference>
<comment type="caution">
    <text evidence="2">The sequence shown here is derived from an EMBL/GenBank/DDBJ whole genome shotgun (WGS) entry which is preliminary data.</text>
</comment>
<dbReference type="Proteomes" id="UP000714380">
    <property type="component" value="Unassembled WGS sequence"/>
</dbReference>
<evidence type="ECO:0000256" key="1">
    <source>
        <dbReference type="SAM" id="SignalP"/>
    </source>
</evidence>
<feature type="signal peptide" evidence="1">
    <location>
        <begin position="1"/>
        <end position="19"/>
    </location>
</feature>
<evidence type="ECO:0000313" key="3">
    <source>
        <dbReference type="Proteomes" id="UP000714380"/>
    </source>
</evidence>
<gene>
    <name evidence="2" type="ORF">I9W95_07315</name>
</gene>
<keyword evidence="3" id="KW-1185">Reference proteome</keyword>
<evidence type="ECO:0008006" key="4">
    <source>
        <dbReference type="Google" id="ProtNLM"/>
    </source>
</evidence>
<sequence>MRIVLTLFVSIFMSSAGFSAEVKVGNDEFNKAAIFITGKIEKGDYVKVKKAAKNYVNLILKDSDEELKFILNSEGGDVEEAIKIGMLFRKSLSQVYVWGNRLLHESESDAQWIMNHRSKGWAEKYETQNNVIYSEQRPITEQDIKKCYSACVLMLLGGTQKQISDNHYWIDGFRADESEDIPVIGLHRPYFTKEQYAELGAHEAEAAYKKLEKLVRGYLEEIGATQKLIDRMFKSASNEIDLVIDSEFRDMINLEEPFYNEWIIARCGVFDDGKGILSKEEFEYKKSVWEAKKKEVRRLINLYGGGPEDYNHIYKDYIPDDYSKERYENIMSVVRTHNIKYRACKESSVKNHQIELFSD</sequence>
<protein>
    <recommendedName>
        <fullName evidence="4">YARHG domain-containing protein</fullName>
    </recommendedName>
</protein>
<dbReference type="EMBL" id="JAEDAH010000039">
    <property type="protein sequence ID" value="MCA6063413.1"/>
    <property type="molecule type" value="Genomic_DNA"/>
</dbReference>
<feature type="chain" id="PRO_5045050593" description="YARHG domain-containing protein" evidence="1">
    <location>
        <begin position="20"/>
        <end position="359"/>
    </location>
</feature>